<organism evidence="4 5">
    <name type="scientific">Halosegnis rubeus</name>
    <dbReference type="NCBI Taxonomy" id="2212850"/>
    <lineage>
        <taxon>Archaea</taxon>
        <taxon>Methanobacteriati</taxon>
        <taxon>Methanobacteriota</taxon>
        <taxon>Stenosarchaea group</taxon>
        <taxon>Halobacteria</taxon>
        <taxon>Halobacteriales</taxon>
        <taxon>Natronomonadaceae</taxon>
        <taxon>Halosegnis</taxon>
    </lineage>
</organism>
<comment type="caution">
    <text evidence="4">The sequence shown here is derived from an EMBL/GenBank/DDBJ whole genome shotgun (WGS) entry which is preliminary data.</text>
</comment>
<gene>
    <name evidence="2" type="ORF">DM867_08810</name>
    <name evidence="3" type="ORF">DMP03_10465</name>
    <name evidence="4" type="ORF">DP108_06795</name>
</gene>
<keyword evidence="7" id="KW-1185">Reference proteome</keyword>
<evidence type="ECO:0000313" key="5">
    <source>
        <dbReference type="Proteomes" id="UP000326207"/>
    </source>
</evidence>
<evidence type="ECO:0000313" key="3">
    <source>
        <dbReference type="EMBL" id="KAB7514286.1"/>
    </source>
</evidence>
<evidence type="ECO:0000256" key="1">
    <source>
        <dbReference type="SAM" id="Phobius"/>
    </source>
</evidence>
<evidence type="ECO:0000313" key="6">
    <source>
        <dbReference type="Proteomes" id="UP000326302"/>
    </source>
</evidence>
<feature type="transmembrane region" description="Helical" evidence="1">
    <location>
        <begin position="80"/>
        <end position="98"/>
    </location>
</feature>
<feature type="transmembrane region" description="Helical" evidence="1">
    <location>
        <begin position="55"/>
        <end position="74"/>
    </location>
</feature>
<reference evidence="5 6" key="1">
    <citation type="submission" date="2019-10" db="EMBL/GenBank/DDBJ databases">
        <title>Unraveling microbial dark matter from salterns through culturing: the case of the genus Halosegnis.</title>
        <authorList>
            <person name="Duran-Viseras A."/>
            <person name="Andrei A.-S."/>
            <person name="Vera-Gargallo B."/>
            <person name="Ghai R."/>
            <person name="Sanchez-Porro C."/>
            <person name="Ventosa A."/>
        </authorList>
    </citation>
    <scope>NUCLEOTIDE SEQUENCE [LARGE SCALE GENOMIC DNA]</scope>
    <source>
        <strain evidence="3 6">F17-44</strain>
        <strain evidence="2 7">F18-79</strain>
        <strain evidence="4 5">F19-13</strain>
    </source>
</reference>
<name>A0A5N5UJE1_9EURY</name>
<proteinExistence type="predicted"/>
<dbReference type="RefSeq" id="WP_152120616.1">
    <property type="nucleotide sequence ID" value="NZ_QJOW01000004.1"/>
</dbReference>
<dbReference type="Proteomes" id="UP000326865">
    <property type="component" value="Unassembled WGS sequence"/>
</dbReference>
<keyword evidence="1" id="KW-0472">Membrane</keyword>
<dbReference type="EMBL" id="QKKZ01000003">
    <property type="protein sequence ID" value="KAB7513884.1"/>
    <property type="molecule type" value="Genomic_DNA"/>
</dbReference>
<accession>A0A5N5UJE1</accession>
<dbReference type="Proteomes" id="UP000326302">
    <property type="component" value="Unassembled WGS sequence"/>
</dbReference>
<evidence type="ECO:0000313" key="2">
    <source>
        <dbReference type="EMBL" id="KAB7513884.1"/>
    </source>
</evidence>
<evidence type="ECO:0000313" key="7">
    <source>
        <dbReference type="Proteomes" id="UP000326865"/>
    </source>
</evidence>
<accession>A0A5N5U5R3</accession>
<keyword evidence="1" id="KW-1133">Transmembrane helix</keyword>
<dbReference type="EMBL" id="QJOW01000004">
    <property type="protein sequence ID" value="KAB7514286.1"/>
    <property type="molecule type" value="Genomic_DNA"/>
</dbReference>
<dbReference type="AlphaFoldDB" id="A0A5N5UJE1"/>
<dbReference type="EMBL" id="QMDY01000003">
    <property type="protein sequence ID" value="KAB7518864.1"/>
    <property type="molecule type" value="Genomic_DNA"/>
</dbReference>
<accession>A0A5N5U6M7</accession>
<evidence type="ECO:0000313" key="4">
    <source>
        <dbReference type="EMBL" id="KAB7518864.1"/>
    </source>
</evidence>
<dbReference type="Proteomes" id="UP000326207">
    <property type="component" value="Unassembled WGS sequence"/>
</dbReference>
<dbReference type="OrthoDB" id="384983at2157"/>
<feature type="transmembrane region" description="Helical" evidence="1">
    <location>
        <begin position="32"/>
        <end position="50"/>
    </location>
</feature>
<keyword evidence="1" id="KW-0812">Transmembrane</keyword>
<sequence length="101" mass="9792">MDRGRLLVGVSVVAVLATGVAATVARGSVVGIATHAAATPLAAVAPFLALARKRWLALGGLLAIATGTGVAWTLGSLGGAAHLVPGVAWCVATAVLVLETG</sequence>
<protein>
    <submittedName>
        <fullName evidence="4">Uncharacterized protein</fullName>
    </submittedName>
</protein>